<dbReference type="InterPro" id="IPR000210">
    <property type="entry name" value="BTB/POZ_dom"/>
</dbReference>
<dbReference type="InterPro" id="IPR011333">
    <property type="entry name" value="SKP1/BTB/POZ_sf"/>
</dbReference>
<evidence type="ECO:0000313" key="3">
    <source>
        <dbReference type="Proteomes" id="UP001465976"/>
    </source>
</evidence>
<keyword evidence="3" id="KW-1185">Reference proteome</keyword>
<dbReference type="EMBL" id="JBAHYK010001760">
    <property type="protein sequence ID" value="KAL0566829.1"/>
    <property type="molecule type" value="Genomic_DNA"/>
</dbReference>
<comment type="caution">
    <text evidence="2">The sequence shown here is derived from an EMBL/GenBank/DDBJ whole genome shotgun (WGS) entry which is preliminary data.</text>
</comment>
<name>A0ABR3EVA2_9AGAR</name>
<accession>A0ABR3EVA2</accession>
<proteinExistence type="predicted"/>
<reference evidence="2 3" key="1">
    <citation type="submission" date="2024-02" db="EMBL/GenBank/DDBJ databases">
        <title>A draft genome for the cacao thread blight pathogen Marasmius crinis-equi.</title>
        <authorList>
            <person name="Cohen S.P."/>
            <person name="Baruah I.K."/>
            <person name="Amoako-Attah I."/>
            <person name="Bukari Y."/>
            <person name="Meinhardt L.W."/>
            <person name="Bailey B.A."/>
        </authorList>
    </citation>
    <scope>NUCLEOTIDE SEQUENCE [LARGE SCALE GENOMIC DNA]</scope>
    <source>
        <strain evidence="2 3">GH-76</strain>
    </source>
</reference>
<evidence type="ECO:0000313" key="2">
    <source>
        <dbReference type="EMBL" id="KAL0566829.1"/>
    </source>
</evidence>
<dbReference type="SUPFAM" id="SSF54695">
    <property type="entry name" value="POZ domain"/>
    <property type="match status" value="1"/>
</dbReference>
<dbReference type="Proteomes" id="UP001465976">
    <property type="component" value="Unassembled WGS sequence"/>
</dbReference>
<dbReference type="Gene3D" id="3.30.710.10">
    <property type="entry name" value="Potassium Channel Kv1.1, Chain A"/>
    <property type="match status" value="1"/>
</dbReference>
<evidence type="ECO:0000259" key="1">
    <source>
        <dbReference type="PROSITE" id="PS50097"/>
    </source>
</evidence>
<gene>
    <name evidence="2" type="ORF">V5O48_015173</name>
</gene>
<dbReference type="CDD" id="cd18186">
    <property type="entry name" value="BTB_POZ_ZBTB_KLHL-like"/>
    <property type="match status" value="1"/>
</dbReference>
<dbReference type="PROSITE" id="PS50097">
    <property type="entry name" value="BTB"/>
    <property type="match status" value="1"/>
</dbReference>
<organism evidence="2 3">
    <name type="scientific">Marasmius crinis-equi</name>
    <dbReference type="NCBI Taxonomy" id="585013"/>
    <lineage>
        <taxon>Eukaryota</taxon>
        <taxon>Fungi</taxon>
        <taxon>Dikarya</taxon>
        <taxon>Basidiomycota</taxon>
        <taxon>Agaricomycotina</taxon>
        <taxon>Agaricomycetes</taxon>
        <taxon>Agaricomycetidae</taxon>
        <taxon>Agaricales</taxon>
        <taxon>Marasmiineae</taxon>
        <taxon>Marasmiaceae</taxon>
        <taxon>Marasmius</taxon>
    </lineage>
</organism>
<dbReference type="Pfam" id="PF00651">
    <property type="entry name" value="BTB"/>
    <property type="match status" value="1"/>
</dbReference>
<dbReference type="SMART" id="SM00225">
    <property type="entry name" value="BTB"/>
    <property type="match status" value="1"/>
</dbReference>
<feature type="domain" description="BTB" evidence="1">
    <location>
        <begin position="34"/>
        <end position="112"/>
    </location>
</feature>
<sequence length="354" mass="40028">MAFDEEASSIIYVDEDEDTQQCYAKYPFNNPSKADVVVQTSDNVHFHVYKIILSLISSYFEDLFDSEPKSDSKLWPKVSEDAENAISFRRSLYRVGEDSKVFDAILQWIYPGLAPPTLSKIEDILPVLEAMVKYRMQHTAPFQAATASLLDLAPPKADQPHPIAIRVFAIFQRFRASVPQASLALIKRRCLHIPLEHFTSDPCPELEQISGSALFELVRYHTMCSSAIRTHAPSFNEWHEGCSKLQYKCAAKTGVKRVAMKLDDVKGMYYYLLNHKHERNPFSGIASTIPTATMLEKTLMCATCGHPCRALNKAVARIISEEVLAAVRDVEKVCRVLLSQAGFVYELTWQSNRN</sequence>
<protein>
    <recommendedName>
        <fullName evidence="1">BTB domain-containing protein</fullName>
    </recommendedName>
</protein>